<protein>
    <submittedName>
        <fullName evidence="3">GTPase Ran/TC4/GSP1</fullName>
    </submittedName>
</protein>
<evidence type="ECO:0000313" key="4">
    <source>
        <dbReference type="Proteomes" id="UP000011976"/>
    </source>
</evidence>
<reference evidence="4" key="1">
    <citation type="journal article" date="2013" name="Genome Announc.">
        <title>Genome sequence of the basidiomycetous yeast Pseudozyma antarctica T-34, a producer of the glycolipid biosurfactants mannosylerythritol lipids.</title>
        <authorList>
            <person name="Morita T."/>
            <person name="Koike H."/>
            <person name="Koyama Y."/>
            <person name="Hagiwara H."/>
            <person name="Ito E."/>
            <person name="Fukuoka T."/>
            <person name="Imura T."/>
            <person name="Machida M."/>
            <person name="Kitamoto D."/>
        </authorList>
    </citation>
    <scope>NUCLEOTIDE SEQUENCE [LARGE SCALE GENOMIC DNA]</scope>
    <source>
        <strain evidence="4">T-34</strain>
    </source>
</reference>
<evidence type="ECO:0000313" key="3">
    <source>
        <dbReference type="EMBL" id="GAC72027.1"/>
    </source>
</evidence>
<proteinExistence type="predicted"/>
<dbReference type="Proteomes" id="UP000011976">
    <property type="component" value="Unassembled WGS sequence"/>
</dbReference>
<evidence type="ECO:0000256" key="1">
    <source>
        <dbReference type="SAM" id="MobiDB-lite"/>
    </source>
</evidence>
<feature type="compositionally biased region" description="Low complexity" evidence="1">
    <location>
        <begin position="232"/>
        <end position="248"/>
    </location>
</feature>
<feature type="compositionally biased region" description="Polar residues" evidence="1">
    <location>
        <begin position="210"/>
        <end position="219"/>
    </location>
</feature>
<dbReference type="OrthoDB" id="2556271at2759"/>
<feature type="transmembrane region" description="Helical" evidence="2">
    <location>
        <begin position="122"/>
        <end position="143"/>
    </location>
</feature>
<keyword evidence="2" id="KW-1133">Transmembrane helix</keyword>
<dbReference type="AlphaFoldDB" id="M9MCU7"/>
<gene>
    <name evidence="3" type="ORF">PANT_6d00031</name>
</gene>
<evidence type="ECO:0000256" key="2">
    <source>
        <dbReference type="SAM" id="Phobius"/>
    </source>
</evidence>
<accession>M9MCU7</accession>
<sequence length="301" mass="32558">MQPPASSDGADCDRTTAALPANYRCCTDYTSSSTHHQDLAAAKSARSQVAIQERNHAQRRSRILHLRLEPLLSFIARYPTPGINTQPAHAPMPFLSTTPNTMDSLAADANVHQDAPSGIISLSWAFLVIPCIFVIIAFGWIIYSFGNPSEFAQANGLNTGGDHGFGDDQDDDEKDQLLDRFTETQSHASSFNATQLPAASSWKISGKFSTTSRGGSVYTSYPDPNGGSGHASRNSISSSPKSKRLSLNADGKPVRSVGSKAAKALALNRDRMMQDLENVDPIDREELQRSTSRASDTRKSD</sequence>
<feature type="region of interest" description="Disordered" evidence="1">
    <location>
        <begin position="210"/>
        <end position="301"/>
    </location>
</feature>
<keyword evidence="2" id="KW-0812">Transmembrane</keyword>
<dbReference type="EMBL" id="DF196772">
    <property type="protein sequence ID" value="GAC72027.1"/>
    <property type="molecule type" value="Genomic_DNA"/>
</dbReference>
<organism evidence="3 4">
    <name type="scientific">Pseudozyma antarctica (strain T-34)</name>
    <name type="common">Yeast</name>
    <name type="synonym">Candida antarctica</name>
    <dbReference type="NCBI Taxonomy" id="1151754"/>
    <lineage>
        <taxon>Eukaryota</taxon>
        <taxon>Fungi</taxon>
        <taxon>Dikarya</taxon>
        <taxon>Basidiomycota</taxon>
        <taxon>Ustilaginomycotina</taxon>
        <taxon>Ustilaginomycetes</taxon>
        <taxon>Ustilaginales</taxon>
        <taxon>Ustilaginaceae</taxon>
        <taxon>Moesziomyces</taxon>
    </lineage>
</organism>
<name>M9MCU7_PSEA3</name>
<keyword evidence="2" id="KW-0472">Membrane</keyword>